<organism evidence="2 3">
    <name type="scientific">Desulfuribacillus stibiiarsenatis</name>
    <dbReference type="NCBI Taxonomy" id="1390249"/>
    <lineage>
        <taxon>Bacteria</taxon>
        <taxon>Bacillati</taxon>
        <taxon>Bacillota</taxon>
        <taxon>Desulfuribacillia</taxon>
        <taxon>Desulfuribacillales</taxon>
        <taxon>Desulfuribacillaceae</taxon>
        <taxon>Desulfuribacillus</taxon>
    </lineage>
</organism>
<dbReference type="EMBL" id="MJAT01000008">
    <property type="protein sequence ID" value="OEH86041.1"/>
    <property type="molecule type" value="Genomic_DNA"/>
</dbReference>
<name>A0A1E5L7D3_9FIRM</name>
<keyword evidence="1" id="KW-0472">Membrane</keyword>
<accession>A0A1E5L7D3</accession>
<comment type="caution">
    <text evidence="2">The sequence shown here is derived from an EMBL/GenBank/DDBJ whole genome shotgun (WGS) entry which is preliminary data.</text>
</comment>
<evidence type="ECO:0000313" key="3">
    <source>
        <dbReference type="Proteomes" id="UP000095255"/>
    </source>
</evidence>
<keyword evidence="1" id="KW-0812">Transmembrane</keyword>
<protein>
    <submittedName>
        <fullName evidence="2">Uncharacterized protein</fullName>
    </submittedName>
</protein>
<proteinExistence type="predicted"/>
<dbReference type="STRING" id="1390249.BHU72_14510"/>
<evidence type="ECO:0000313" key="2">
    <source>
        <dbReference type="EMBL" id="OEH86041.1"/>
    </source>
</evidence>
<evidence type="ECO:0000256" key="1">
    <source>
        <dbReference type="SAM" id="Phobius"/>
    </source>
</evidence>
<sequence length="82" mass="9235">MNRSNVEKQKRDLMEFLLSVAAVMLLAALGAVIGSVNGMFWFSAATFIVAFIQLHKRDSFYKWIHAFLLIVIVIVKFSNLGS</sequence>
<reference evidence="2 3" key="1">
    <citation type="submission" date="2016-09" db="EMBL/GenBank/DDBJ databases">
        <title>Desulfuribacillus arsenicus sp. nov., an obligately anaerobic, dissimilatory arsenic- and antimonate-reducing bacterium isolated from anoxic sediments.</title>
        <authorList>
            <person name="Abin C.A."/>
            <person name="Hollibaugh J.T."/>
        </authorList>
    </citation>
    <scope>NUCLEOTIDE SEQUENCE [LARGE SCALE GENOMIC DNA]</scope>
    <source>
        <strain evidence="2 3">MLFW-2</strain>
    </source>
</reference>
<dbReference type="AlphaFoldDB" id="A0A1E5L7D3"/>
<dbReference type="Proteomes" id="UP000095255">
    <property type="component" value="Unassembled WGS sequence"/>
</dbReference>
<keyword evidence="1" id="KW-1133">Transmembrane helix</keyword>
<dbReference type="RefSeq" id="WP_069701563.1">
    <property type="nucleotide sequence ID" value="NZ_MJAT01000008.1"/>
</dbReference>
<feature type="transmembrane region" description="Helical" evidence="1">
    <location>
        <begin position="63"/>
        <end position="81"/>
    </location>
</feature>
<keyword evidence="3" id="KW-1185">Reference proteome</keyword>
<gene>
    <name evidence="2" type="ORF">BHU72_14510</name>
</gene>
<feature type="transmembrane region" description="Helical" evidence="1">
    <location>
        <begin position="12"/>
        <end position="33"/>
    </location>
</feature>